<dbReference type="EMBL" id="KB445569">
    <property type="protein sequence ID" value="EMD96734.1"/>
    <property type="molecule type" value="Genomic_DNA"/>
</dbReference>
<evidence type="ECO:0000313" key="2">
    <source>
        <dbReference type="EMBL" id="EMD96734.1"/>
    </source>
</evidence>
<protein>
    <submittedName>
        <fullName evidence="2">Uncharacterized protein</fullName>
    </submittedName>
</protein>
<dbReference type="HOGENOM" id="CLU_159690_0_0_1"/>
<feature type="region of interest" description="Disordered" evidence="1">
    <location>
        <begin position="74"/>
        <end position="115"/>
    </location>
</feature>
<dbReference type="AlphaFoldDB" id="M2UDU9"/>
<accession>M2UDU9</accession>
<organism evidence="2 3">
    <name type="scientific">Cochliobolus heterostrophus (strain C5 / ATCC 48332 / race O)</name>
    <name type="common">Southern corn leaf blight fungus</name>
    <name type="synonym">Bipolaris maydis</name>
    <dbReference type="NCBI Taxonomy" id="701091"/>
    <lineage>
        <taxon>Eukaryota</taxon>
        <taxon>Fungi</taxon>
        <taxon>Dikarya</taxon>
        <taxon>Ascomycota</taxon>
        <taxon>Pezizomycotina</taxon>
        <taxon>Dothideomycetes</taxon>
        <taxon>Pleosporomycetidae</taxon>
        <taxon>Pleosporales</taxon>
        <taxon>Pleosporineae</taxon>
        <taxon>Pleosporaceae</taxon>
        <taxon>Bipolaris</taxon>
    </lineage>
</organism>
<dbReference type="OrthoDB" id="3693938at2759"/>
<evidence type="ECO:0000313" key="3">
    <source>
        <dbReference type="Proteomes" id="UP000016936"/>
    </source>
</evidence>
<dbReference type="OMA" id="AQRHTLY"/>
<name>M2UDU9_COCH5</name>
<reference evidence="2 3" key="1">
    <citation type="journal article" date="2012" name="PLoS Pathog.">
        <title>Diverse lifestyles and strategies of plant pathogenesis encoded in the genomes of eighteen Dothideomycetes fungi.</title>
        <authorList>
            <person name="Ohm R.A."/>
            <person name="Feau N."/>
            <person name="Henrissat B."/>
            <person name="Schoch C.L."/>
            <person name="Horwitz B.A."/>
            <person name="Barry K.W."/>
            <person name="Condon B.J."/>
            <person name="Copeland A.C."/>
            <person name="Dhillon B."/>
            <person name="Glaser F."/>
            <person name="Hesse C.N."/>
            <person name="Kosti I."/>
            <person name="LaButti K."/>
            <person name="Lindquist E.A."/>
            <person name="Lucas S."/>
            <person name="Salamov A.A."/>
            <person name="Bradshaw R.E."/>
            <person name="Ciuffetti L."/>
            <person name="Hamelin R.C."/>
            <person name="Kema G.H.J."/>
            <person name="Lawrence C."/>
            <person name="Scott J.A."/>
            <person name="Spatafora J.W."/>
            <person name="Turgeon B.G."/>
            <person name="de Wit P.J.G.M."/>
            <person name="Zhong S."/>
            <person name="Goodwin S.B."/>
            <person name="Grigoriev I.V."/>
        </authorList>
    </citation>
    <scope>NUCLEOTIDE SEQUENCE [LARGE SCALE GENOMIC DNA]</scope>
    <source>
        <strain evidence="3">C5 / ATCC 48332 / race O</strain>
    </source>
</reference>
<sequence length="135" mass="15311">ITSTLHTYTFRLASQLQSEIPANTTPSMTATRIIAAVPTNRHDHTIGHCRAQRHTLYAYTEHCQTQGIQQQQHVQEPTVSQPQSCSEEEWTESSEELARWGMQASEPARQEAAPVSRVHQGAECLRIEDIAKFWQ</sequence>
<feature type="compositionally biased region" description="Acidic residues" evidence="1">
    <location>
        <begin position="86"/>
        <end position="95"/>
    </location>
</feature>
<keyword evidence="3" id="KW-1185">Reference proteome</keyword>
<reference evidence="3" key="2">
    <citation type="journal article" date="2013" name="PLoS Genet.">
        <title>Comparative genome structure, secondary metabolite, and effector coding capacity across Cochliobolus pathogens.</title>
        <authorList>
            <person name="Condon B.J."/>
            <person name="Leng Y."/>
            <person name="Wu D."/>
            <person name="Bushley K.E."/>
            <person name="Ohm R.A."/>
            <person name="Otillar R."/>
            <person name="Martin J."/>
            <person name="Schackwitz W."/>
            <person name="Grimwood J."/>
            <person name="MohdZainudin N."/>
            <person name="Xue C."/>
            <person name="Wang R."/>
            <person name="Manning V.A."/>
            <person name="Dhillon B."/>
            <person name="Tu Z.J."/>
            <person name="Steffenson B.J."/>
            <person name="Salamov A."/>
            <person name="Sun H."/>
            <person name="Lowry S."/>
            <person name="LaButti K."/>
            <person name="Han J."/>
            <person name="Copeland A."/>
            <person name="Lindquist E."/>
            <person name="Barry K."/>
            <person name="Schmutz J."/>
            <person name="Baker S.E."/>
            <person name="Ciuffetti L.M."/>
            <person name="Grigoriev I.V."/>
            <person name="Zhong S."/>
            <person name="Turgeon B.G."/>
        </authorList>
    </citation>
    <scope>NUCLEOTIDE SEQUENCE [LARGE SCALE GENOMIC DNA]</scope>
    <source>
        <strain evidence="3">C5 / ATCC 48332 / race O</strain>
    </source>
</reference>
<evidence type="ECO:0000256" key="1">
    <source>
        <dbReference type="SAM" id="MobiDB-lite"/>
    </source>
</evidence>
<dbReference type="Proteomes" id="UP000016936">
    <property type="component" value="Unassembled WGS sequence"/>
</dbReference>
<gene>
    <name evidence="2" type="ORF">COCHEDRAFT_1018547</name>
</gene>
<feature type="non-terminal residue" evidence="2">
    <location>
        <position position="1"/>
    </location>
</feature>
<proteinExistence type="predicted"/>